<sequence>MAIDLSFSDRLGSIVSLTNAFVTSGKDTGTARKSATDLENEIFENAQSREEYHEKCASQIHELESPTTPSPPVETAFEAVPDEILNIEGPTLGAYQYATFHADGQMSTIFKAQAKDPEAAVRIVALKVTHPAMMTPPHNSKREARILGLAKHSHVVPLLDSFNEAGGRYVLVFPFLRQDLENLLRSGRLDRRQTSLIFKGLFSALEHVHSLGVIHRDVKPSNILLKTMEGPVYLADFGIAWSPKDVDSEASGEKITDVGTTCYRPPELLFGDHSYDSSLDMWAAGCVVAETIKADHQPLFDAGALGSELGLIKSIFESLGTPNETIWPSVKRYPDWGKMRFKDFAARSWDDLLPGVTKGAVDFVSRTVCYESTLRLTARESLQNIATLLKLPYPAQCGRSTAVYVYSMACPPCLHDAMNALISNNMNVLTKLPPWARTNPFDTDGSVEKLLAKIALNTQTANSFLERANAASDITEAPWLRKYTTTLKTNQLFSADTLDLARGLLDLQIQLYVDLRRCSIDKTGKRVWKGLGLLPGKPIGCIVDQLRTMESEVDKDMQVWRGLLRLGLIVRFLERELERLETKRDMEDQTQHQVQDAGGDKVMQMLEEFFSGHDFTEESN</sequence>
<evidence type="ECO:0000256" key="7">
    <source>
        <dbReference type="SAM" id="Coils"/>
    </source>
</evidence>
<evidence type="ECO:0000256" key="3">
    <source>
        <dbReference type="ARBA" id="ARBA00022741"/>
    </source>
</evidence>
<protein>
    <recommendedName>
        <fullName evidence="2">cyclin-dependent kinase</fullName>
        <ecNumber evidence="2">2.7.11.22</ecNumber>
    </recommendedName>
</protein>
<dbReference type="VEuPathDB" id="FungiDB:PV10_01193"/>
<dbReference type="GO" id="GO:0005737">
    <property type="term" value="C:cytoplasm"/>
    <property type="evidence" value="ECO:0007669"/>
    <property type="project" value="TreeGrafter"/>
</dbReference>
<dbReference type="GO" id="GO:0007165">
    <property type="term" value="P:signal transduction"/>
    <property type="evidence" value="ECO:0007669"/>
    <property type="project" value="TreeGrafter"/>
</dbReference>
<dbReference type="EMBL" id="NAJM01000035">
    <property type="protein sequence ID" value="RVX68809.1"/>
    <property type="molecule type" value="Genomic_DNA"/>
</dbReference>
<comment type="catalytic activity">
    <reaction evidence="6">
        <text>L-seryl-[protein] + ATP = O-phospho-L-seryl-[protein] + ADP + H(+)</text>
        <dbReference type="Rhea" id="RHEA:17989"/>
        <dbReference type="Rhea" id="RHEA-COMP:9863"/>
        <dbReference type="Rhea" id="RHEA-COMP:11604"/>
        <dbReference type="ChEBI" id="CHEBI:15378"/>
        <dbReference type="ChEBI" id="CHEBI:29999"/>
        <dbReference type="ChEBI" id="CHEBI:30616"/>
        <dbReference type="ChEBI" id="CHEBI:83421"/>
        <dbReference type="ChEBI" id="CHEBI:456216"/>
        <dbReference type="EC" id="2.7.11.22"/>
    </reaction>
</comment>
<dbReference type="InterPro" id="IPR050108">
    <property type="entry name" value="CDK"/>
</dbReference>
<keyword evidence="4" id="KW-0067">ATP-binding</keyword>
<dbReference type="SUPFAM" id="SSF56112">
    <property type="entry name" value="Protein kinase-like (PK-like)"/>
    <property type="match status" value="1"/>
</dbReference>
<comment type="caution">
    <text evidence="9">The sequence shown here is derived from an EMBL/GenBank/DDBJ whole genome shotgun (WGS) entry which is preliminary data.</text>
</comment>
<evidence type="ECO:0000313" key="9">
    <source>
        <dbReference type="EMBL" id="RVX68809.1"/>
    </source>
</evidence>
<dbReference type="Pfam" id="PF00069">
    <property type="entry name" value="Pkinase"/>
    <property type="match status" value="1"/>
</dbReference>
<comment type="catalytic activity">
    <reaction evidence="5">
        <text>L-threonyl-[protein] + ATP = O-phospho-L-threonyl-[protein] + ADP + H(+)</text>
        <dbReference type="Rhea" id="RHEA:46608"/>
        <dbReference type="Rhea" id="RHEA-COMP:11060"/>
        <dbReference type="Rhea" id="RHEA-COMP:11605"/>
        <dbReference type="ChEBI" id="CHEBI:15378"/>
        <dbReference type="ChEBI" id="CHEBI:30013"/>
        <dbReference type="ChEBI" id="CHEBI:30616"/>
        <dbReference type="ChEBI" id="CHEBI:61977"/>
        <dbReference type="ChEBI" id="CHEBI:456216"/>
        <dbReference type="EC" id="2.7.11.22"/>
    </reaction>
</comment>
<dbReference type="GO" id="GO:0005524">
    <property type="term" value="F:ATP binding"/>
    <property type="evidence" value="ECO:0007669"/>
    <property type="project" value="UniProtKB-KW"/>
</dbReference>
<dbReference type="Gene3D" id="1.10.510.10">
    <property type="entry name" value="Transferase(Phosphotransferase) domain 1"/>
    <property type="match status" value="1"/>
</dbReference>
<organism evidence="9 10">
    <name type="scientific">Exophiala mesophila</name>
    <name type="common">Black yeast-like fungus</name>
    <dbReference type="NCBI Taxonomy" id="212818"/>
    <lineage>
        <taxon>Eukaryota</taxon>
        <taxon>Fungi</taxon>
        <taxon>Dikarya</taxon>
        <taxon>Ascomycota</taxon>
        <taxon>Pezizomycotina</taxon>
        <taxon>Eurotiomycetes</taxon>
        <taxon>Chaetothyriomycetidae</taxon>
        <taxon>Chaetothyriales</taxon>
        <taxon>Herpotrichiellaceae</taxon>
        <taxon>Exophiala</taxon>
    </lineage>
</organism>
<feature type="domain" description="Protein kinase" evidence="8">
    <location>
        <begin position="95"/>
        <end position="389"/>
    </location>
</feature>
<dbReference type="Proteomes" id="UP000288859">
    <property type="component" value="Unassembled WGS sequence"/>
</dbReference>
<dbReference type="GO" id="GO:0000082">
    <property type="term" value="P:G1/S transition of mitotic cell cycle"/>
    <property type="evidence" value="ECO:0007669"/>
    <property type="project" value="TreeGrafter"/>
</dbReference>
<dbReference type="GO" id="GO:0000307">
    <property type="term" value="C:cyclin-dependent protein kinase holoenzyme complex"/>
    <property type="evidence" value="ECO:0007669"/>
    <property type="project" value="TreeGrafter"/>
</dbReference>
<dbReference type="GO" id="GO:0030332">
    <property type="term" value="F:cyclin binding"/>
    <property type="evidence" value="ECO:0007669"/>
    <property type="project" value="TreeGrafter"/>
</dbReference>
<name>A0A438MYL0_EXOME</name>
<dbReference type="PROSITE" id="PS00108">
    <property type="entry name" value="PROTEIN_KINASE_ST"/>
    <property type="match status" value="1"/>
</dbReference>
<evidence type="ECO:0000259" key="8">
    <source>
        <dbReference type="PROSITE" id="PS50011"/>
    </source>
</evidence>
<keyword evidence="3" id="KW-0547">Nucleotide-binding</keyword>
<comment type="similarity">
    <text evidence="1">Belongs to the protein kinase superfamily. CMGC Ser/Thr protein kinase family. CDC2/CDKX subfamily.</text>
</comment>
<dbReference type="AlphaFoldDB" id="A0A438MYL0"/>
<dbReference type="PANTHER" id="PTHR24056:SF576">
    <property type="entry name" value="SERINE_THREONINE-PROTEIN KINASE CSK1"/>
    <property type="match status" value="1"/>
</dbReference>
<dbReference type="InterPro" id="IPR000719">
    <property type="entry name" value="Prot_kinase_dom"/>
</dbReference>
<evidence type="ECO:0000256" key="1">
    <source>
        <dbReference type="ARBA" id="ARBA00006485"/>
    </source>
</evidence>
<accession>A0A438MYL0</accession>
<dbReference type="InterPro" id="IPR011009">
    <property type="entry name" value="Kinase-like_dom_sf"/>
</dbReference>
<dbReference type="GO" id="GO:0010468">
    <property type="term" value="P:regulation of gene expression"/>
    <property type="evidence" value="ECO:0007669"/>
    <property type="project" value="TreeGrafter"/>
</dbReference>
<evidence type="ECO:0000256" key="4">
    <source>
        <dbReference type="ARBA" id="ARBA00022840"/>
    </source>
</evidence>
<dbReference type="GO" id="GO:0005634">
    <property type="term" value="C:nucleus"/>
    <property type="evidence" value="ECO:0007669"/>
    <property type="project" value="TreeGrafter"/>
</dbReference>
<dbReference type="PROSITE" id="PS50011">
    <property type="entry name" value="PROTEIN_KINASE_DOM"/>
    <property type="match status" value="1"/>
</dbReference>
<dbReference type="GO" id="GO:0004693">
    <property type="term" value="F:cyclin-dependent protein serine/threonine kinase activity"/>
    <property type="evidence" value="ECO:0007669"/>
    <property type="project" value="UniProtKB-EC"/>
</dbReference>
<dbReference type="PANTHER" id="PTHR24056">
    <property type="entry name" value="CELL DIVISION PROTEIN KINASE"/>
    <property type="match status" value="1"/>
</dbReference>
<feature type="coiled-coil region" evidence="7">
    <location>
        <begin position="563"/>
        <end position="590"/>
    </location>
</feature>
<reference evidence="9 10" key="1">
    <citation type="submission" date="2017-03" db="EMBL/GenBank/DDBJ databases">
        <title>Genomes of endolithic fungi from Antarctica.</title>
        <authorList>
            <person name="Coleine C."/>
            <person name="Masonjones S."/>
            <person name="Stajich J.E."/>
        </authorList>
    </citation>
    <scope>NUCLEOTIDE SEQUENCE [LARGE SCALE GENOMIC DNA]</scope>
    <source>
        <strain evidence="9 10">CCFEE 6314</strain>
    </source>
</reference>
<evidence type="ECO:0000256" key="5">
    <source>
        <dbReference type="ARBA" id="ARBA00047811"/>
    </source>
</evidence>
<gene>
    <name evidence="9" type="ORF">B0A52_07695</name>
</gene>
<dbReference type="GO" id="GO:0010389">
    <property type="term" value="P:regulation of G2/M transition of mitotic cell cycle"/>
    <property type="evidence" value="ECO:0007669"/>
    <property type="project" value="TreeGrafter"/>
</dbReference>
<dbReference type="EC" id="2.7.11.22" evidence="2"/>
<dbReference type="SMART" id="SM00220">
    <property type="entry name" value="S_TKc"/>
    <property type="match status" value="1"/>
</dbReference>
<keyword evidence="7" id="KW-0175">Coiled coil</keyword>
<evidence type="ECO:0000313" key="10">
    <source>
        <dbReference type="Proteomes" id="UP000288859"/>
    </source>
</evidence>
<evidence type="ECO:0000256" key="6">
    <source>
        <dbReference type="ARBA" id="ARBA00048367"/>
    </source>
</evidence>
<dbReference type="Gene3D" id="3.30.200.20">
    <property type="entry name" value="Phosphorylase Kinase, domain 1"/>
    <property type="match status" value="1"/>
</dbReference>
<proteinExistence type="inferred from homology"/>
<dbReference type="InterPro" id="IPR008271">
    <property type="entry name" value="Ser/Thr_kinase_AS"/>
</dbReference>
<dbReference type="OrthoDB" id="413582at2759"/>
<evidence type="ECO:0000256" key="2">
    <source>
        <dbReference type="ARBA" id="ARBA00012425"/>
    </source>
</evidence>
<dbReference type="VEuPathDB" id="FungiDB:PV10_01194"/>